<protein>
    <submittedName>
        <fullName evidence="2">DNA-binding protein</fullName>
    </submittedName>
</protein>
<dbReference type="InterPro" id="IPR041657">
    <property type="entry name" value="HTH_17"/>
</dbReference>
<dbReference type="NCBIfam" id="TIGR01764">
    <property type="entry name" value="excise"/>
    <property type="match status" value="1"/>
</dbReference>
<dbReference type="SUPFAM" id="SSF46955">
    <property type="entry name" value="Putative DNA-binding domain"/>
    <property type="match status" value="1"/>
</dbReference>
<sequence length="67" mass="8174">MGGEMMERKFFTTHEIAEMLNISPRYVTLLIKRGELRGYKVGKEWRIEEEELEEFLRKRFMKGKFKT</sequence>
<dbReference type="InterPro" id="IPR010093">
    <property type="entry name" value="SinI_DNA-bd"/>
</dbReference>
<feature type="domain" description="Helix-turn-helix" evidence="1">
    <location>
        <begin position="11"/>
        <end position="59"/>
    </location>
</feature>
<organism evidence="2">
    <name type="scientific">Dictyoglomus thermophilum</name>
    <dbReference type="NCBI Taxonomy" id="14"/>
    <lineage>
        <taxon>Bacteria</taxon>
        <taxon>Pseudomonadati</taxon>
        <taxon>Dictyoglomota</taxon>
        <taxon>Dictyoglomia</taxon>
        <taxon>Dictyoglomales</taxon>
        <taxon>Dictyoglomaceae</taxon>
        <taxon>Dictyoglomus</taxon>
    </lineage>
</organism>
<dbReference type="Pfam" id="PF12728">
    <property type="entry name" value="HTH_17"/>
    <property type="match status" value="1"/>
</dbReference>
<dbReference type="EMBL" id="DTDV01000011">
    <property type="protein sequence ID" value="HGK23563.1"/>
    <property type="molecule type" value="Genomic_DNA"/>
</dbReference>
<evidence type="ECO:0000259" key="1">
    <source>
        <dbReference type="Pfam" id="PF12728"/>
    </source>
</evidence>
<keyword evidence="2" id="KW-0238">DNA-binding</keyword>
<dbReference type="InterPro" id="IPR009061">
    <property type="entry name" value="DNA-bd_dom_put_sf"/>
</dbReference>
<reference evidence="2" key="1">
    <citation type="journal article" date="2020" name="mSystems">
        <title>Genome- and Community-Level Interaction Insights into Carbon Utilization and Element Cycling Functions of Hydrothermarchaeota in Hydrothermal Sediment.</title>
        <authorList>
            <person name="Zhou Z."/>
            <person name="Liu Y."/>
            <person name="Xu W."/>
            <person name="Pan J."/>
            <person name="Luo Z.H."/>
            <person name="Li M."/>
        </authorList>
    </citation>
    <scope>NUCLEOTIDE SEQUENCE [LARGE SCALE GENOMIC DNA]</scope>
    <source>
        <strain evidence="2">SpSt-70</strain>
    </source>
</reference>
<accession>A0A7V3ZIH9</accession>
<proteinExistence type="predicted"/>
<evidence type="ECO:0000313" key="2">
    <source>
        <dbReference type="EMBL" id="HGK23563.1"/>
    </source>
</evidence>
<comment type="caution">
    <text evidence="2">The sequence shown here is derived from an EMBL/GenBank/DDBJ whole genome shotgun (WGS) entry which is preliminary data.</text>
</comment>
<dbReference type="AlphaFoldDB" id="A0A7V3ZIH9"/>
<name>A0A7V3ZIH9_DICTH</name>
<dbReference type="GO" id="GO:0003677">
    <property type="term" value="F:DNA binding"/>
    <property type="evidence" value="ECO:0007669"/>
    <property type="project" value="UniProtKB-KW"/>
</dbReference>
<gene>
    <name evidence="2" type="ORF">ENU78_03820</name>
</gene>